<dbReference type="GeneID" id="36590139"/>
<protein>
    <recommendedName>
        <fullName evidence="4">Fungal N-terminal domain-containing protein</fullName>
    </recommendedName>
</protein>
<proteinExistence type="predicted"/>
<dbReference type="RefSeq" id="XP_024726929.1">
    <property type="nucleotide sequence ID" value="XM_024882062.1"/>
</dbReference>
<accession>A0A2J6SGX3</accession>
<dbReference type="InParanoid" id="A0A2J6SGX3"/>
<reference evidence="2 3" key="1">
    <citation type="submission" date="2016-04" db="EMBL/GenBank/DDBJ databases">
        <title>A degradative enzymes factory behind the ericoid mycorrhizal symbiosis.</title>
        <authorList>
            <consortium name="DOE Joint Genome Institute"/>
            <person name="Martino E."/>
            <person name="Morin E."/>
            <person name="Grelet G."/>
            <person name="Kuo A."/>
            <person name="Kohler A."/>
            <person name="Daghino S."/>
            <person name="Barry K."/>
            <person name="Choi C."/>
            <person name="Cichocki N."/>
            <person name="Clum A."/>
            <person name="Copeland A."/>
            <person name="Hainaut M."/>
            <person name="Haridas S."/>
            <person name="Labutti K."/>
            <person name="Lindquist E."/>
            <person name="Lipzen A."/>
            <person name="Khouja H.-R."/>
            <person name="Murat C."/>
            <person name="Ohm R."/>
            <person name="Olson A."/>
            <person name="Spatafora J."/>
            <person name="Veneault-Fourrey C."/>
            <person name="Henrissat B."/>
            <person name="Grigoriev I."/>
            <person name="Martin F."/>
            <person name="Perotto S."/>
        </authorList>
    </citation>
    <scope>NUCLEOTIDE SEQUENCE [LARGE SCALE GENOMIC DNA]</scope>
    <source>
        <strain evidence="2 3">E</strain>
    </source>
</reference>
<name>A0A2J6SGX3_9HELO</name>
<dbReference type="AlphaFoldDB" id="A0A2J6SGX3"/>
<dbReference type="OrthoDB" id="20872at2759"/>
<sequence length="150" mass="16620">MADPINAAIKTVAAVTTQAYDYGSKVKHAKEDIENVNRELVQVGQVLEKLKALAERAEKAEKAGQSGQSLDAWPTLIELNADDGPLAKCNQSLLDLKSELAPVSSLREKLSQKAKWPQKKEKVEKSLRAIVKEKNVFLEMLNVDHISKEE</sequence>
<evidence type="ECO:0008006" key="4">
    <source>
        <dbReference type="Google" id="ProtNLM"/>
    </source>
</evidence>
<keyword evidence="3" id="KW-1185">Reference proteome</keyword>
<evidence type="ECO:0000256" key="1">
    <source>
        <dbReference type="SAM" id="Coils"/>
    </source>
</evidence>
<feature type="coiled-coil region" evidence="1">
    <location>
        <begin position="33"/>
        <end position="63"/>
    </location>
</feature>
<evidence type="ECO:0000313" key="3">
    <source>
        <dbReference type="Proteomes" id="UP000235371"/>
    </source>
</evidence>
<dbReference type="EMBL" id="KZ613914">
    <property type="protein sequence ID" value="PMD50025.1"/>
    <property type="molecule type" value="Genomic_DNA"/>
</dbReference>
<gene>
    <name evidence="2" type="ORF">K444DRAFT_622261</name>
</gene>
<keyword evidence="1" id="KW-0175">Coiled coil</keyword>
<dbReference type="Proteomes" id="UP000235371">
    <property type="component" value="Unassembled WGS sequence"/>
</dbReference>
<evidence type="ECO:0000313" key="2">
    <source>
        <dbReference type="EMBL" id="PMD50025.1"/>
    </source>
</evidence>
<organism evidence="2 3">
    <name type="scientific">Hyaloscypha bicolor E</name>
    <dbReference type="NCBI Taxonomy" id="1095630"/>
    <lineage>
        <taxon>Eukaryota</taxon>
        <taxon>Fungi</taxon>
        <taxon>Dikarya</taxon>
        <taxon>Ascomycota</taxon>
        <taxon>Pezizomycotina</taxon>
        <taxon>Leotiomycetes</taxon>
        <taxon>Helotiales</taxon>
        <taxon>Hyaloscyphaceae</taxon>
        <taxon>Hyaloscypha</taxon>
        <taxon>Hyaloscypha bicolor</taxon>
    </lineage>
</organism>